<dbReference type="Pfam" id="PF08240">
    <property type="entry name" value="ADH_N"/>
    <property type="match status" value="1"/>
</dbReference>
<dbReference type="InterPro" id="IPR011032">
    <property type="entry name" value="GroES-like_sf"/>
</dbReference>
<organism evidence="8 9">
    <name type="scientific">Streptomyces himalayensis subsp. aureolus</name>
    <dbReference type="NCBI Taxonomy" id="2758039"/>
    <lineage>
        <taxon>Bacteria</taxon>
        <taxon>Bacillati</taxon>
        <taxon>Actinomycetota</taxon>
        <taxon>Actinomycetes</taxon>
        <taxon>Kitasatosporales</taxon>
        <taxon>Streptomycetaceae</taxon>
        <taxon>Streptomyces</taxon>
        <taxon>Streptomyces himalayensis</taxon>
    </lineage>
</organism>
<evidence type="ECO:0000256" key="2">
    <source>
        <dbReference type="ARBA" id="ARBA00022723"/>
    </source>
</evidence>
<dbReference type="AlphaFoldDB" id="A0A7W2HKS5"/>
<evidence type="ECO:0000256" key="1">
    <source>
        <dbReference type="ARBA" id="ARBA00008072"/>
    </source>
</evidence>
<dbReference type="GO" id="GO:0051903">
    <property type="term" value="F:S-(hydroxymethyl)glutathione dehydrogenase [NAD(P)+] activity"/>
    <property type="evidence" value="ECO:0007669"/>
    <property type="project" value="TreeGrafter"/>
</dbReference>
<dbReference type="Pfam" id="PF00107">
    <property type="entry name" value="ADH_zinc_N"/>
    <property type="match status" value="1"/>
</dbReference>
<evidence type="ECO:0000256" key="5">
    <source>
        <dbReference type="ARBA" id="ARBA00023027"/>
    </source>
</evidence>
<dbReference type="EMBL" id="JACEQY010000110">
    <property type="protein sequence ID" value="MBA4867254.1"/>
    <property type="molecule type" value="Genomic_DNA"/>
</dbReference>
<dbReference type="SMART" id="SM00829">
    <property type="entry name" value="PKS_ER"/>
    <property type="match status" value="1"/>
</dbReference>
<gene>
    <name evidence="8" type="ORF">H1V43_39490</name>
</gene>
<comment type="cofactor">
    <cofactor evidence="6">
        <name>Zn(2+)</name>
        <dbReference type="ChEBI" id="CHEBI:29105"/>
    </cofactor>
</comment>
<dbReference type="GO" id="GO:0005829">
    <property type="term" value="C:cytosol"/>
    <property type="evidence" value="ECO:0007669"/>
    <property type="project" value="TreeGrafter"/>
</dbReference>
<evidence type="ECO:0000256" key="4">
    <source>
        <dbReference type="ARBA" id="ARBA00023002"/>
    </source>
</evidence>
<evidence type="ECO:0000259" key="7">
    <source>
        <dbReference type="SMART" id="SM00829"/>
    </source>
</evidence>
<dbReference type="InterPro" id="IPR002328">
    <property type="entry name" value="ADH_Zn_CS"/>
</dbReference>
<comment type="caution">
    <text evidence="8">The sequence shown here is derived from an EMBL/GenBank/DDBJ whole genome shotgun (WGS) entry which is preliminary data.</text>
</comment>
<name>A0A7W2HKS5_9ACTN</name>
<evidence type="ECO:0000256" key="3">
    <source>
        <dbReference type="ARBA" id="ARBA00022833"/>
    </source>
</evidence>
<proteinExistence type="inferred from homology"/>
<dbReference type="Gene3D" id="3.90.180.10">
    <property type="entry name" value="Medium-chain alcohol dehydrogenases, catalytic domain"/>
    <property type="match status" value="1"/>
</dbReference>
<dbReference type="PANTHER" id="PTHR43880">
    <property type="entry name" value="ALCOHOL DEHYDROGENASE"/>
    <property type="match status" value="1"/>
</dbReference>
<evidence type="ECO:0000256" key="6">
    <source>
        <dbReference type="RuleBase" id="RU361277"/>
    </source>
</evidence>
<feature type="domain" description="Enoyl reductase (ER)" evidence="7">
    <location>
        <begin position="18"/>
        <end position="370"/>
    </location>
</feature>
<dbReference type="GO" id="GO:0008270">
    <property type="term" value="F:zinc ion binding"/>
    <property type="evidence" value="ECO:0007669"/>
    <property type="project" value="InterPro"/>
</dbReference>
<protein>
    <submittedName>
        <fullName evidence="8">Alcohol dehydrogenase catalytic domain-containing protein</fullName>
    </submittedName>
</protein>
<keyword evidence="2 6" id="KW-0479">Metal-binding</keyword>
<dbReference type="SUPFAM" id="SSF50129">
    <property type="entry name" value="GroES-like"/>
    <property type="match status" value="2"/>
</dbReference>
<evidence type="ECO:0000313" key="8">
    <source>
        <dbReference type="EMBL" id="MBA4867254.1"/>
    </source>
</evidence>
<dbReference type="InterPro" id="IPR036291">
    <property type="entry name" value="NAD(P)-bd_dom_sf"/>
</dbReference>
<keyword evidence="5" id="KW-0520">NAD</keyword>
<dbReference type="SUPFAM" id="SSF51735">
    <property type="entry name" value="NAD(P)-binding Rossmann-fold domains"/>
    <property type="match status" value="1"/>
</dbReference>
<sequence length="380" mass="39541">MKITGAVLRQSPAPRPYREIRPLDVTTVELADPGFGELLVRIEAAGICHSDLSVINGNRPRPTPMLLGHEAAGVVEALGKGVRNVEVGDHVVLVYVPSCGSCRFCVSGKPALCTTAMAANSAGDLVGGGSRLRSGSEEIRHHLGVSAFATHAVVDRSSAVVIDKDVPFETAALFGCAMLTGYGAVNHTAGVRPGESAVVFGLGGVGLAAVMSAGAAGSWPVVAVDPVREKQQLALQAGASHACGPDELEQLMKKVAPEKFDWAFEAVGLAKAFEAAYAVTGRGGGTVSAGLPHPSEMLQLNPLSIVAENRRILGSYMGTAQPAVDIPAMIALWRAGRLPVDRLVSAEMALNDVNEAMEELAAGRAVRQIIRPHRTVEVSA</sequence>
<dbReference type="GO" id="GO:0046294">
    <property type="term" value="P:formaldehyde catabolic process"/>
    <property type="evidence" value="ECO:0007669"/>
    <property type="project" value="TreeGrafter"/>
</dbReference>
<dbReference type="InterPro" id="IPR013154">
    <property type="entry name" value="ADH-like_N"/>
</dbReference>
<keyword evidence="9" id="KW-1185">Reference proteome</keyword>
<keyword evidence="3 6" id="KW-0862">Zinc</keyword>
<dbReference type="InterPro" id="IPR013149">
    <property type="entry name" value="ADH-like_C"/>
</dbReference>
<dbReference type="InterPro" id="IPR020843">
    <property type="entry name" value="ER"/>
</dbReference>
<dbReference type="Proteomes" id="UP000586976">
    <property type="component" value="Unassembled WGS sequence"/>
</dbReference>
<dbReference type="PROSITE" id="PS00059">
    <property type="entry name" value="ADH_ZINC"/>
    <property type="match status" value="1"/>
</dbReference>
<dbReference type="PANTHER" id="PTHR43880:SF12">
    <property type="entry name" value="ALCOHOL DEHYDROGENASE CLASS-3"/>
    <property type="match status" value="1"/>
</dbReference>
<evidence type="ECO:0000313" key="9">
    <source>
        <dbReference type="Proteomes" id="UP000586976"/>
    </source>
</evidence>
<comment type="similarity">
    <text evidence="1 6">Belongs to the zinc-containing alcohol dehydrogenase family.</text>
</comment>
<dbReference type="Gene3D" id="3.40.50.720">
    <property type="entry name" value="NAD(P)-binding Rossmann-like Domain"/>
    <property type="match status" value="1"/>
</dbReference>
<keyword evidence="4" id="KW-0560">Oxidoreductase</keyword>
<dbReference type="RefSeq" id="WP_181868570.1">
    <property type="nucleotide sequence ID" value="NZ_JACEQY010000110.1"/>
</dbReference>
<reference evidence="8 9" key="1">
    <citation type="submission" date="2020-07" db="EMBL/GenBank/DDBJ databases">
        <title>Streptomyces isolated from Indian soil.</title>
        <authorList>
            <person name="Mandal S."/>
            <person name="Maiti P.K."/>
        </authorList>
    </citation>
    <scope>NUCLEOTIDE SEQUENCE [LARGE SCALE GENOMIC DNA]</scope>
    <source>
        <strain evidence="8 9">PSKA54</strain>
    </source>
</reference>
<accession>A0A7W2HKS5</accession>